<dbReference type="AlphaFoldDB" id="A0A251VFM4"/>
<keyword evidence="3" id="KW-1185">Reference proteome</keyword>
<proteinExistence type="predicted"/>
<name>A0A251VFM4_HELAN</name>
<accession>A0A251VFM4</accession>
<sequence>MSQKYPHRVMTQYRHLWSPTSNHKTPPRHTLFKPFRNPPVICGHVSNGRFLHRPHKLDPTLFQPNRHRLRLFISQNKLTSKTNIHHHSIPTRVEP</sequence>
<evidence type="ECO:0000313" key="2">
    <source>
        <dbReference type="EMBL" id="OTG34214.1"/>
    </source>
</evidence>
<dbReference type="Gramene" id="mRNA:HanXRQr2_Chr02g0060721">
    <property type="protein sequence ID" value="CDS:HanXRQr2_Chr02g0060721.1"/>
    <property type="gene ID" value="HanXRQr2_Chr02g0060721"/>
</dbReference>
<evidence type="ECO:0000313" key="3">
    <source>
        <dbReference type="Proteomes" id="UP000215914"/>
    </source>
</evidence>
<reference evidence="1 3" key="1">
    <citation type="journal article" date="2017" name="Nature">
        <title>The sunflower genome provides insights into oil metabolism, flowering and Asterid evolution.</title>
        <authorList>
            <person name="Badouin H."/>
            <person name="Gouzy J."/>
            <person name="Grassa C.J."/>
            <person name="Murat F."/>
            <person name="Staton S.E."/>
            <person name="Cottret L."/>
            <person name="Lelandais-Briere C."/>
            <person name="Owens G.L."/>
            <person name="Carrere S."/>
            <person name="Mayjonade B."/>
            <person name="Legrand L."/>
            <person name="Gill N."/>
            <person name="Kane N.C."/>
            <person name="Bowers J.E."/>
            <person name="Hubner S."/>
            <person name="Bellec A."/>
            <person name="Berard A."/>
            <person name="Berges H."/>
            <person name="Blanchet N."/>
            <person name="Boniface M.C."/>
            <person name="Brunel D."/>
            <person name="Catrice O."/>
            <person name="Chaidir N."/>
            <person name="Claudel C."/>
            <person name="Donnadieu C."/>
            <person name="Faraut T."/>
            <person name="Fievet G."/>
            <person name="Helmstetter N."/>
            <person name="King M."/>
            <person name="Knapp S.J."/>
            <person name="Lai Z."/>
            <person name="Le Paslier M.C."/>
            <person name="Lippi Y."/>
            <person name="Lorenzon L."/>
            <person name="Mandel J.R."/>
            <person name="Marage G."/>
            <person name="Marchand G."/>
            <person name="Marquand E."/>
            <person name="Bret-Mestries E."/>
            <person name="Morien E."/>
            <person name="Nambeesan S."/>
            <person name="Nguyen T."/>
            <person name="Pegot-Espagnet P."/>
            <person name="Pouilly N."/>
            <person name="Raftis F."/>
            <person name="Sallet E."/>
            <person name="Schiex T."/>
            <person name="Thomas J."/>
            <person name="Vandecasteele C."/>
            <person name="Vares D."/>
            <person name="Vear F."/>
            <person name="Vautrin S."/>
            <person name="Crespi M."/>
            <person name="Mangin B."/>
            <person name="Burke J.M."/>
            <person name="Salse J."/>
            <person name="Munos S."/>
            <person name="Vincourt P."/>
            <person name="Rieseberg L.H."/>
            <person name="Langlade N.B."/>
        </authorList>
    </citation>
    <scope>NUCLEOTIDE SEQUENCE [LARGE SCALE GENOMIC DNA]</scope>
    <source>
        <strain evidence="3">cv. SF193</strain>
        <tissue evidence="1">Leaves</tissue>
    </source>
</reference>
<gene>
    <name evidence="2" type="ORF">HannXRQ_Chr02g0043301</name>
    <name evidence="1" type="ORF">HanXRQr2_Chr02g0060721</name>
</gene>
<reference evidence="1" key="3">
    <citation type="submission" date="2020-06" db="EMBL/GenBank/DDBJ databases">
        <title>Helianthus annuus Genome sequencing and assembly Release 2.</title>
        <authorList>
            <person name="Gouzy J."/>
            <person name="Langlade N."/>
            <person name="Munos S."/>
        </authorList>
    </citation>
    <scope>NUCLEOTIDE SEQUENCE</scope>
    <source>
        <tissue evidence="1">Leaves</tissue>
    </source>
</reference>
<dbReference type="EMBL" id="MNCJ02000317">
    <property type="protein sequence ID" value="KAF5818087.1"/>
    <property type="molecule type" value="Genomic_DNA"/>
</dbReference>
<dbReference type="EMBL" id="CM007891">
    <property type="protein sequence ID" value="OTG34214.1"/>
    <property type="molecule type" value="Genomic_DNA"/>
</dbReference>
<organism evidence="2 3">
    <name type="scientific">Helianthus annuus</name>
    <name type="common">Common sunflower</name>
    <dbReference type="NCBI Taxonomy" id="4232"/>
    <lineage>
        <taxon>Eukaryota</taxon>
        <taxon>Viridiplantae</taxon>
        <taxon>Streptophyta</taxon>
        <taxon>Embryophyta</taxon>
        <taxon>Tracheophyta</taxon>
        <taxon>Spermatophyta</taxon>
        <taxon>Magnoliopsida</taxon>
        <taxon>eudicotyledons</taxon>
        <taxon>Gunneridae</taxon>
        <taxon>Pentapetalae</taxon>
        <taxon>asterids</taxon>
        <taxon>campanulids</taxon>
        <taxon>Asterales</taxon>
        <taxon>Asteraceae</taxon>
        <taxon>Asteroideae</taxon>
        <taxon>Heliantheae alliance</taxon>
        <taxon>Heliantheae</taxon>
        <taxon>Helianthus</taxon>
    </lineage>
</organism>
<protein>
    <submittedName>
        <fullName evidence="2">Uncharacterized protein</fullName>
    </submittedName>
</protein>
<dbReference type="Proteomes" id="UP000215914">
    <property type="component" value="Chromosome 2"/>
</dbReference>
<dbReference type="InParanoid" id="A0A251VFM4"/>
<evidence type="ECO:0000313" key="1">
    <source>
        <dbReference type="EMBL" id="KAF5818087.1"/>
    </source>
</evidence>
<reference evidence="2" key="2">
    <citation type="submission" date="2017-02" db="EMBL/GenBank/DDBJ databases">
        <title>Sunflower complete genome.</title>
        <authorList>
            <person name="Langlade N."/>
            <person name="Munos S."/>
        </authorList>
    </citation>
    <scope>NUCLEOTIDE SEQUENCE [LARGE SCALE GENOMIC DNA]</scope>
    <source>
        <tissue evidence="2">Leaves</tissue>
    </source>
</reference>